<dbReference type="AlphaFoldDB" id="A0AA35VXH2"/>
<evidence type="ECO:0000256" key="3">
    <source>
        <dbReference type="ARBA" id="ARBA00022840"/>
    </source>
</evidence>
<sequence length="298" mass="33254">MVYPLNLPDIPYSVFCSSKDALFRYSVRTLSKMKARSAIRGHSDPAKLELRVHDAQQLSTNELKKCQMEIKITDLGMAKSLVSDGIPSCSSSPARMQGTLGYFAPEYAIVGRASLMSDVFSFGVVLLELISGVVIWVTPLLQYSRIVSKQLSDPRLKGKFEEEEMQVMAYLAKECLLLDPDARPTMSEVVQLLLTIAPEKSKRRNFSVDFEFVSVKSFFLRSEKNLNFLNRIIPLEWNASFNNCHPVESSLLVHTPHENKEPVAVTGPDSHGGDDEVTVDLTEPHFESFCVSNISSAS</sequence>
<evidence type="ECO:0000313" key="5">
    <source>
        <dbReference type="EMBL" id="CAI9270402.1"/>
    </source>
</evidence>
<dbReference type="EMBL" id="OX465078">
    <property type="protein sequence ID" value="CAI9270402.1"/>
    <property type="molecule type" value="Genomic_DNA"/>
</dbReference>
<feature type="domain" description="Protein kinase" evidence="4">
    <location>
        <begin position="1"/>
        <end position="196"/>
    </location>
</feature>
<dbReference type="GO" id="GO:0005524">
    <property type="term" value="F:ATP binding"/>
    <property type="evidence" value="ECO:0007669"/>
    <property type="project" value="UniProtKB-KW"/>
</dbReference>
<keyword evidence="1" id="KW-0808">Transferase</keyword>
<protein>
    <recommendedName>
        <fullName evidence="4">Protein kinase domain-containing protein</fullName>
    </recommendedName>
</protein>
<gene>
    <name evidence="5" type="ORF">LSALG_LOCUS10715</name>
</gene>
<dbReference type="Pfam" id="PF00069">
    <property type="entry name" value="Pkinase"/>
    <property type="match status" value="1"/>
</dbReference>
<dbReference type="SUPFAM" id="SSF56112">
    <property type="entry name" value="Protein kinase-like (PK-like)"/>
    <property type="match status" value="1"/>
</dbReference>
<reference evidence="5" key="1">
    <citation type="submission" date="2023-04" db="EMBL/GenBank/DDBJ databases">
        <authorList>
            <person name="Vijverberg K."/>
            <person name="Xiong W."/>
            <person name="Schranz E."/>
        </authorList>
    </citation>
    <scope>NUCLEOTIDE SEQUENCE</scope>
</reference>
<evidence type="ECO:0000259" key="4">
    <source>
        <dbReference type="PROSITE" id="PS50011"/>
    </source>
</evidence>
<dbReference type="PANTHER" id="PTHR47989">
    <property type="entry name" value="OS01G0750732 PROTEIN"/>
    <property type="match status" value="1"/>
</dbReference>
<keyword evidence="6" id="KW-1185">Reference proteome</keyword>
<organism evidence="5 6">
    <name type="scientific">Lactuca saligna</name>
    <name type="common">Willowleaf lettuce</name>
    <dbReference type="NCBI Taxonomy" id="75948"/>
    <lineage>
        <taxon>Eukaryota</taxon>
        <taxon>Viridiplantae</taxon>
        <taxon>Streptophyta</taxon>
        <taxon>Embryophyta</taxon>
        <taxon>Tracheophyta</taxon>
        <taxon>Spermatophyta</taxon>
        <taxon>Magnoliopsida</taxon>
        <taxon>eudicotyledons</taxon>
        <taxon>Gunneridae</taxon>
        <taxon>Pentapetalae</taxon>
        <taxon>asterids</taxon>
        <taxon>campanulids</taxon>
        <taxon>Asterales</taxon>
        <taxon>Asteraceae</taxon>
        <taxon>Cichorioideae</taxon>
        <taxon>Cichorieae</taxon>
        <taxon>Lactucinae</taxon>
        <taxon>Lactuca</taxon>
    </lineage>
</organism>
<dbReference type="Proteomes" id="UP001177003">
    <property type="component" value="Chromosome 2"/>
</dbReference>
<dbReference type="Gene3D" id="1.10.510.10">
    <property type="entry name" value="Transferase(Phosphotransferase) domain 1"/>
    <property type="match status" value="1"/>
</dbReference>
<name>A0AA35VXH2_LACSI</name>
<proteinExistence type="predicted"/>
<evidence type="ECO:0000313" key="6">
    <source>
        <dbReference type="Proteomes" id="UP001177003"/>
    </source>
</evidence>
<accession>A0AA35VXH2</accession>
<evidence type="ECO:0000256" key="1">
    <source>
        <dbReference type="ARBA" id="ARBA00022527"/>
    </source>
</evidence>
<keyword evidence="3" id="KW-0067">ATP-binding</keyword>
<dbReference type="PROSITE" id="PS50011">
    <property type="entry name" value="PROTEIN_KINASE_DOM"/>
    <property type="match status" value="1"/>
</dbReference>
<dbReference type="PANTHER" id="PTHR47989:SF23">
    <property type="entry name" value="RECEPTOR-LIKE SERINE_THREONINE-PROTEIN KINASE NCRK ISOFORM X1"/>
    <property type="match status" value="1"/>
</dbReference>
<evidence type="ECO:0000256" key="2">
    <source>
        <dbReference type="ARBA" id="ARBA00022741"/>
    </source>
</evidence>
<keyword evidence="2" id="KW-0547">Nucleotide-binding</keyword>
<keyword evidence="1" id="KW-0418">Kinase</keyword>
<keyword evidence="1" id="KW-0723">Serine/threonine-protein kinase</keyword>
<dbReference type="InterPro" id="IPR011009">
    <property type="entry name" value="Kinase-like_dom_sf"/>
</dbReference>
<dbReference type="GO" id="GO:0004674">
    <property type="term" value="F:protein serine/threonine kinase activity"/>
    <property type="evidence" value="ECO:0007669"/>
    <property type="project" value="UniProtKB-KW"/>
</dbReference>
<dbReference type="InterPro" id="IPR000719">
    <property type="entry name" value="Prot_kinase_dom"/>
</dbReference>